<evidence type="ECO:0000256" key="1">
    <source>
        <dbReference type="ARBA" id="ARBA00012528"/>
    </source>
</evidence>
<name>A0ABV1RMJ8_9ALTE</name>
<dbReference type="SUPFAM" id="SSF55073">
    <property type="entry name" value="Nucleotide cyclase"/>
    <property type="match status" value="1"/>
</dbReference>
<evidence type="ECO:0000256" key="2">
    <source>
        <dbReference type="ARBA" id="ARBA00034247"/>
    </source>
</evidence>
<keyword evidence="3" id="KW-0812">Transmembrane</keyword>
<dbReference type="Proteomes" id="UP001467690">
    <property type="component" value="Unassembled WGS sequence"/>
</dbReference>
<feature type="transmembrane region" description="Helical" evidence="3">
    <location>
        <begin position="42"/>
        <end position="59"/>
    </location>
</feature>
<keyword evidence="3" id="KW-1133">Transmembrane helix</keyword>
<feature type="transmembrane region" description="Helical" evidence="3">
    <location>
        <begin position="66"/>
        <end position="84"/>
    </location>
</feature>
<comment type="caution">
    <text evidence="5">The sequence shown here is derived from an EMBL/GenBank/DDBJ whole genome shotgun (WGS) entry which is preliminary data.</text>
</comment>
<dbReference type="InterPro" id="IPR043128">
    <property type="entry name" value="Rev_trsase/Diguanyl_cyclase"/>
</dbReference>
<keyword evidence="3" id="KW-0472">Membrane</keyword>
<dbReference type="EMBL" id="JBELOE010000280">
    <property type="protein sequence ID" value="MER2493961.1"/>
    <property type="molecule type" value="Genomic_DNA"/>
</dbReference>
<feature type="domain" description="GGDEF" evidence="4">
    <location>
        <begin position="170"/>
        <end position="301"/>
    </location>
</feature>
<accession>A0ABV1RMJ8</accession>
<proteinExistence type="predicted"/>
<dbReference type="CDD" id="cd01949">
    <property type="entry name" value="GGDEF"/>
    <property type="match status" value="1"/>
</dbReference>
<reference evidence="5 6" key="1">
    <citation type="submission" date="2024-06" db="EMBL/GenBank/DDBJ databases">
        <authorList>
            <person name="Chen R.Y."/>
        </authorList>
    </citation>
    <scope>NUCLEOTIDE SEQUENCE [LARGE SCALE GENOMIC DNA]</scope>
    <source>
        <strain evidence="5 6">D2</strain>
    </source>
</reference>
<dbReference type="GO" id="GO:0052621">
    <property type="term" value="F:diguanylate cyclase activity"/>
    <property type="evidence" value="ECO:0007669"/>
    <property type="project" value="UniProtKB-EC"/>
</dbReference>
<organism evidence="5 6">
    <name type="scientific">Catenovulum sediminis</name>
    <dbReference type="NCBI Taxonomy" id="1740262"/>
    <lineage>
        <taxon>Bacteria</taxon>
        <taxon>Pseudomonadati</taxon>
        <taxon>Pseudomonadota</taxon>
        <taxon>Gammaproteobacteria</taxon>
        <taxon>Alteromonadales</taxon>
        <taxon>Alteromonadaceae</taxon>
        <taxon>Catenovulum</taxon>
    </lineage>
</organism>
<sequence>MVRVRALFAFVIVLTGWSIHLLNTNQPIENNAINFFDLSSEVFTIIVIFMMLFVNLRLASTTSESSMFFIGLLSLLCGHTHDLLDEVINIQPLFISLILENAANNVGVLVIMFALFKWSGRYKQQIKLLQEQKLALTSVSNTDPMTHLYNRRFLNDEFKTRLQSLNLEQSPHTLAMIDLDRFKHFNDTYGHLEGDKLIQHAARTILNEIREVDYAFRFGGEEFLVVIKGNITTARRVAQRIHKVYYDSLFAVDGLKIEKSLSIGLKQLDDSFAFEQALNQADLALYQAKKQGRNCIIESSTCTNNEPTSFIQVTLNKDLATS</sequence>
<dbReference type="SMART" id="SM00267">
    <property type="entry name" value="GGDEF"/>
    <property type="match status" value="1"/>
</dbReference>
<dbReference type="Pfam" id="PF00990">
    <property type="entry name" value="GGDEF"/>
    <property type="match status" value="1"/>
</dbReference>
<evidence type="ECO:0000313" key="6">
    <source>
        <dbReference type="Proteomes" id="UP001467690"/>
    </source>
</evidence>
<dbReference type="EC" id="2.7.7.65" evidence="1"/>
<dbReference type="NCBIfam" id="TIGR00254">
    <property type="entry name" value="GGDEF"/>
    <property type="match status" value="1"/>
</dbReference>
<feature type="transmembrane region" description="Helical" evidence="3">
    <location>
        <begin position="90"/>
        <end position="116"/>
    </location>
</feature>
<dbReference type="Gene3D" id="3.30.70.270">
    <property type="match status" value="1"/>
</dbReference>
<gene>
    <name evidence="5" type="ORF">ABS311_18970</name>
</gene>
<comment type="catalytic activity">
    <reaction evidence="2">
        <text>2 GTP = 3',3'-c-di-GMP + 2 diphosphate</text>
        <dbReference type="Rhea" id="RHEA:24898"/>
        <dbReference type="ChEBI" id="CHEBI:33019"/>
        <dbReference type="ChEBI" id="CHEBI:37565"/>
        <dbReference type="ChEBI" id="CHEBI:58805"/>
        <dbReference type="EC" id="2.7.7.65"/>
    </reaction>
</comment>
<keyword evidence="6" id="KW-1185">Reference proteome</keyword>
<evidence type="ECO:0000259" key="4">
    <source>
        <dbReference type="PROSITE" id="PS50887"/>
    </source>
</evidence>
<protein>
    <recommendedName>
        <fullName evidence="1">diguanylate cyclase</fullName>
        <ecNumber evidence="1">2.7.7.65</ecNumber>
    </recommendedName>
</protein>
<dbReference type="RefSeq" id="WP_350402983.1">
    <property type="nucleotide sequence ID" value="NZ_JBELOE010000280.1"/>
</dbReference>
<dbReference type="PANTHER" id="PTHR45138">
    <property type="entry name" value="REGULATORY COMPONENTS OF SENSORY TRANSDUCTION SYSTEM"/>
    <property type="match status" value="1"/>
</dbReference>
<keyword evidence="5" id="KW-0808">Transferase</keyword>
<dbReference type="PANTHER" id="PTHR45138:SF9">
    <property type="entry name" value="DIGUANYLATE CYCLASE DGCM-RELATED"/>
    <property type="match status" value="1"/>
</dbReference>
<dbReference type="InterPro" id="IPR029787">
    <property type="entry name" value="Nucleotide_cyclase"/>
</dbReference>
<dbReference type="InterPro" id="IPR050469">
    <property type="entry name" value="Diguanylate_Cyclase"/>
</dbReference>
<dbReference type="PROSITE" id="PS50887">
    <property type="entry name" value="GGDEF"/>
    <property type="match status" value="1"/>
</dbReference>
<dbReference type="InterPro" id="IPR000160">
    <property type="entry name" value="GGDEF_dom"/>
</dbReference>
<keyword evidence="5" id="KW-0548">Nucleotidyltransferase</keyword>
<evidence type="ECO:0000313" key="5">
    <source>
        <dbReference type="EMBL" id="MER2493961.1"/>
    </source>
</evidence>
<evidence type="ECO:0000256" key="3">
    <source>
        <dbReference type="SAM" id="Phobius"/>
    </source>
</evidence>